<dbReference type="SMART" id="SM00382">
    <property type="entry name" value="AAA"/>
    <property type="match status" value="1"/>
</dbReference>
<dbReference type="Gene3D" id="3.40.50.300">
    <property type="entry name" value="P-loop containing nucleotide triphosphate hydrolases"/>
    <property type="match status" value="1"/>
</dbReference>
<dbReference type="SUPFAM" id="SSF52540">
    <property type="entry name" value="P-loop containing nucleoside triphosphate hydrolases"/>
    <property type="match status" value="1"/>
</dbReference>
<feature type="compositionally biased region" description="Low complexity" evidence="10">
    <location>
        <begin position="128"/>
        <end position="163"/>
    </location>
</feature>
<reference evidence="12 13" key="1">
    <citation type="submission" date="2017-10" db="EMBL/GenBank/DDBJ databases">
        <title>Bacillus sp. nov., a halophilic bacterium isolated from a Yangshapao Lake.</title>
        <authorList>
            <person name="Wang H."/>
        </authorList>
    </citation>
    <scope>NUCLEOTIDE SEQUENCE [LARGE SCALE GENOMIC DNA]</scope>
    <source>
        <strain evidence="12 13">YSP-3</strain>
    </source>
</reference>
<feature type="region of interest" description="Disordered" evidence="10">
    <location>
        <begin position="1"/>
        <end position="211"/>
    </location>
</feature>
<dbReference type="InterPro" id="IPR011704">
    <property type="entry name" value="ATPase_dyneun-rel_AAA"/>
</dbReference>
<organism evidence="12 13">
    <name type="scientific">Alteribacter lacisalsi</name>
    <dbReference type="NCBI Taxonomy" id="2045244"/>
    <lineage>
        <taxon>Bacteria</taxon>
        <taxon>Bacillati</taxon>
        <taxon>Bacillota</taxon>
        <taxon>Bacilli</taxon>
        <taxon>Bacillales</taxon>
        <taxon>Bacillaceae</taxon>
        <taxon>Alteribacter</taxon>
    </lineage>
</organism>
<feature type="compositionally biased region" description="Low complexity" evidence="10">
    <location>
        <begin position="33"/>
        <end position="62"/>
    </location>
</feature>
<dbReference type="InterPro" id="IPR003593">
    <property type="entry name" value="AAA+_ATPase"/>
</dbReference>
<keyword evidence="3" id="KW-0963">Cytoplasm</keyword>
<dbReference type="GO" id="GO:0016887">
    <property type="term" value="F:ATP hydrolysis activity"/>
    <property type="evidence" value="ECO:0007669"/>
    <property type="project" value="InterPro"/>
</dbReference>
<evidence type="ECO:0000256" key="1">
    <source>
        <dbReference type="ARBA" id="ARBA00004496"/>
    </source>
</evidence>
<name>A0A2W0H2K8_9BACI</name>
<keyword evidence="7" id="KW-0304">Gas vesicle</keyword>
<dbReference type="InterPro" id="IPR027417">
    <property type="entry name" value="P-loop_NTPase"/>
</dbReference>
<evidence type="ECO:0000256" key="3">
    <source>
        <dbReference type="ARBA" id="ARBA00022490"/>
    </source>
</evidence>
<dbReference type="InterPro" id="IPR013462">
    <property type="entry name" value="Gas-vesicle_GvpN"/>
</dbReference>
<feature type="compositionally biased region" description="Basic and acidic residues" evidence="10">
    <location>
        <begin position="164"/>
        <end position="211"/>
    </location>
</feature>
<gene>
    <name evidence="12" type="primary">gvpN</name>
    <name evidence="12" type="ORF">CR205_16820</name>
</gene>
<evidence type="ECO:0000313" key="12">
    <source>
        <dbReference type="EMBL" id="PYZ96034.1"/>
    </source>
</evidence>
<evidence type="ECO:0000256" key="6">
    <source>
        <dbReference type="ARBA" id="ARBA00022840"/>
    </source>
</evidence>
<dbReference type="AlphaFoldDB" id="A0A2W0H2K8"/>
<evidence type="ECO:0000256" key="8">
    <source>
        <dbReference type="ARBA" id="ARBA00035108"/>
    </source>
</evidence>
<evidence type="ECO:0000256" key="4">
    <source>
        <dbReference type="ARBA" id="ARBA00022741"/>
    </source>
</evidence>
<dbReference type="GO" id="GO:0005737">
    <property type="term" value="C:cytoplasm"/>
    <property type="evidence" value="ECO:0007669"/>
    <property type="project" value="UniProtKB-SubCell"/>
</dbReference>
<comment type="subcellular location">
    <subcellularLocation>
        <location evidence="1">Cytoplasm</location>
    </subcellularLocation>
    <subcellularLocation>
        <location evidence="8">Gas vesicle</location>
    </subcellularLocation>
</comment>
<evidence type="ECO:0000256" key="9">
    <source>
        <dbReference type="ARBA" id="ARBA00049360"/>
    </source>
</evidence>
<dbReference type="PANTHER" id="PTHR42759:SF1">
    <property type="entry name" value="MAGNESIUM-CHELATASE SUBUNIT CHLD"/>
    <property type="match status" value="1"/>
</dbReference>
<dbReference type="PANTHER" id="PTHR42759">
    <property type="entry name" value="MOXR FAMILY PROTEIN"/>
    <property type="match status" value="1"/>
</dbReference>
<comment type="similarity">
    <text evidence="2">Belongs to the CbbQ/NirQ/NorQ/GpvN family.</text>
</comment>
<sequence>MGLKKILTRGSKENDKSKNNSRSASGQKSAPANKNKSQSTQQSGTGSKKSTSSRSGSNTDSNQKSKSASNTGSEDKTQNSKNTNSKSDTQQKSASSSSKKSEAKSESSSSAGSSTKSDSGNKSESGTKSDSSSKSSSDNKSGSGTKSNEKSNTNSTSKSSSSKQDSKSSSESKSNSKSDANRNKDSKNESQNDSSNNRDAEDNSSDRESVRRSRNIDLENFVVTDDVEKLVARSRQYLNAGYPVHFTGPAGVGKTSLALYLASLYDQPVVFLQGNHEMANVDLIGGTSGYKASKNVDNFIRTVYKYTEELNEKRSEGLLAKAAKNGYTVVYDEFTRSRPETNNLLLSVLEEGVLPLYGTKQDEAFIRVHPNFKIIFTSNPVEYAGVFQSQDAIRDRLITLELARGSNETEAQMIKDRTGIEQEEAETIVELVENIRKFCEKEEVQGPSFRASIMIGDIAKHNNIPINSSDEDFITLCKDVLSDAVKRCMEEKSSDTDAKDKIAKELKKI</sequence>
<comment type="caution">
    <text evidence="12">The sequence shown here is derived from an EMBL/GenBank/DDBJ whole genome shotgun (WGS) entry which is preliminary data.</text>
</comment>
<feature type="compositionally biased region" description="Polar residues" evidence="10">
    <location>
        <begin position="20"/>
        <end position="32"/>
    </location>
</feature>
<dbReference type="Proteomes" id="UP000248066">
    <property type="component" value="Unassembled WGS sequence"/>
</dbReference>
<keyword evidence="5" id="KW-0378">Hydrolase</keyword>
<evidence type="ECO:0000256" key="7">
    <source>
        <dbReference type="ARBA" id="ARBA00022987"/>
    </source>
</evidence>
<evidence type="ECO:0000256" key="2">
    <source>
        <dbReference type="ARBA" id="ARBA00009417"/>
    </source>
</evidence>
<proteinExistence type="inferred from homology"/>
<dbReference type="EMBL" id="PDOF01000003">
    <property type="protein sequence ID" value="PYZ96034.1"/>
    <property type="molecule type" value="Genomic_DNA"/>
</dbReference>
<evidence type="ECO:0000313" key="13">
    <source>
        <dbReference type="Proteomes" id="UP000248066"/>
    </source>
</evidence>
<dbReference type="NCBIfam" id="TIGR02640">
    <property type="entry name" value="gas_vesic_GvpN"/>
    <property type="match status" value="1"/>
</dbReference>
<dbReference type="CDD" id="cd00009">
    <property type="entry name" value="AAA"/>
    <property type="match status" value="1"/>
</dbReference>
<keyword evidence="4" id="KW-0547">Nucleotide-binding</keyword>
<feature type="compositionally biased region" description="Low complexity" evidence="10">
    <location>
        <begin position="106"/>
        <end position="118"/>
    </location>
</feature>
<dbReference type="GO" id="GO:0005524">
    <property type="term" value="F:ATP binding"/>
    <property type="evidence" value="ECO:0007669"/>
    <property type="project" value="UniProtKB-KW"/>
</dbReference>
<accession>A0A2W0H2K8</accession>
<keyword evidence="6" id="KW-0067">ATP-binding</keyword>
<keyword evidence="13" id="KW-1185">Reference proteome</keyword>
<evidence type="ECO:0000256" key="10">
    <source>
        <dbReference type="SAM" id="MobiDB-lite"/>
    </source>
</evidence>
<dbReference type="OrthoDB" id="9808317at2"/>
<feature type="compositionally biased region" description="Low complexity" evidence="10">
    <location>
        <begin position="85"/>
        <end position="98"/>
    </location>
</feature>
<dbReference type="InterPro" id="IPR050764">
    <property type="entry name" value="CbbQ/NirQ/NorQ/GpvN"/>
</dbReference>
<comment type="catalytic activity">
    <reaction evidence="9">
        <text>ATP + H2O = ADP + phosphate + H(+)</text>
        <dbReference type="Rhea" id="RHEA:13065"/>
        <dbReference type="ChEBI" id="CHEBI:15377"/>
        <dbReference type="ChEBI" id="CHEBI:15378"/>
        <dbReference type="ChEBI" id="CHEBI:30616"/>
        <dbReference type="ChEBI" id="CHEBI:43474"/>
        <dbReference type="ChEBI" id="CHEBI:456216"/>
    </reaction>
</comment>
<evidence type="ECO:0000256" key="5">
    <source>
        <dbReference type="ARBA" id="ARBA00022801"/>
    </source>
</evidence>
<dbReference type="GO" id="GO:0031412">
    <property type="term" value="P:gas vesicle organization"/>
    <property type="evidence" value="ECO:0007669"/>
    <property type="project" value="InterPro"/>
</dbReference>
<protein>
    <submittedName>
        <fullName evidence="12">Gas vesicle protein GvpN</fullName>
    </submittedName>
</protein>
<evidence type="ECO:0000259" key="11">
    <source>
        <dbReference type="SMART" id="SM00382"/>
    </source>
</evidence>
<feature type="domain" description="AAA+ ATPase" evidence="11">
    <location>
        <begin position="240"/>
        <end position="404"/>
    </location>
</feature>
<dbReference type="Pfam" id="PF07728">
    <property type="entry name" value="AAA_5"/>
    <property type="match status" value="1"/>
</dbReference>
<dbReference type="RefSeq" id="WP_110521311.1">
    <property type="nucleotide sequence ID" value="NZ_PDOF01000003.1"/>
</dbReference>
<dbReference type="GO" id="GO:0031411">
    <property type="term" value="C:gas vesicle"/>
    <property type="evidence" value="ECO:0007669"/>
    <property type="project" value="UniProtKB-SubCell"/>
</dbReference>